<dbReference type="EMBL" id="JAUSUZ010000001">
    <property type="protein sequence ID" value="MDQ0366710.1"/>
    <property type="molecule type" value="Genomic_DNA"/>
</dbReference>
<organism evidence="2 3">
    <name type="scientific">Catenuloplanes indicus</name>
    <dbReference type="NCBI Taxonomy" id="137267"/>
    <lineage>
        <taxon>Bacteria</taxon>
        <taxon>Bacillati</taxon>
        <taxon>Actinomycetota</taxon>
        <taxon>Actinomycetes</taxon>
        <taxon>Micromonosporales</taxon>
        <taxon>Micromonosporaceae</taxon>
        <taxon>Catenuloplanes</taxon>
    </lineage>
</organism>
<name>A0AAE3VZS6_9ACTN</name>
<evidence type="ECO:0000313" key="3">
    <source>
        <dbReference type="Proteomes" id="UP001240236"/>
    </source>
</evidence>
<keyword evidence="1" id="KW-0732">Signal</keyword>
<dbReference type="RefSeq" id="WP_307240244.1">
    <property type="nucleotide sequence ID" value="NZ_JAUSUZ010000001.1"/>
</dbReference>
<proteinExistence type="predicted"/>
<dbReference type="PROSITE" id="PS51257">
    <property type="entry name" value="PROKAR_LIPOPROTEIN"/>
    <property type="match status" value="1"/>
</dbReference>
<evidence type="ECO:0008006" key="4">
    <source>
        <dbReference type="Google" id="ProtNLM"/>
    </source>
</evidence>
<comment type="caution">
    <text evidence="2">The sequence shown here is derived from an EMBL/GenBank/DDBJ whole genome shotgun (WGS) entry which is preliminary data.</text>
</comment>
<gene>
    <name evidence="2" type="ORF">J2S42_003379</name>
</gene>
<dbReference type="Proteomes" id="UP001240236">
    <property type="component" value="Unassembled WGS sequence"/>
</dbReference>
<evidence type="ECO:0000256" key="1">
    <source>
        <dbReference type="SAM" id="SignalP"/>
    </source>
</evidence>
<feature type="signal peptide" evidence="1">
    <location>
        <begin position="1"/>
        <end position="21"/>
    </location>
</feature>
<keyword evidence="3" id="KW-1185">Reference proteome</keyword>
<sequence length="201" mass="19895">MQLRLALPAVLLLATLTSGCAAIPVSTAPPSSIADGAGTGPGPVAGGAASGAVSGASAGADSGAASGASAESGLGSVKDSGAIPDPCTLLSDAEVTSLTGRDITQIDEDGAPTGDVTRYCQWQQNSGQLAVFLTRTTAGDFQLAIAEAEPVDGVGEDAFWLSGHLFVLYGTVQIDVYSRGGSDGENLSDAKTIATTLIPRI</sequence>
<evidence type="ECO:0000313" key="2">
    <source>
        <dbReference type="EMBL" id="MDQ0366710.1"/>
    </source>
</evidence>
<feature type="chain" id="PRO_5042132342" description="DUF3558 domain-containing protein" evidence="1">
    <location>
        <begin position="22"/>
        <end position="201"/>
    </location>
</feature>
<accession>A0AAE3VZS6</accession>
<reference evidence="2 3" key="1">
    <citation type="submission" date="2023-07" db="EMBL/GenBank/DDBJ databases">
        <title>Sequencing the genomes of 1000 actinobacteria strains.</title>
        <authorList>
            <person name="Klenk H.-P."/>
        </authorList>
    </citation>
    <scope>NUCLEOTIDE SEQUENCE [LARGE SCALE GENOMIC DNA]</scope>
    <source>
        <strain evidence="2 3">DSM 44709</strain>
    </source>
</reference>
<dbReference type="AlphaFoldDB" id="A0AAE3VZS6"/>
<protein>
    <recommendedName>
        <fullName evidence="4">DUF3558 domain-containing protein</fullName>
    </recommendedName>
</protein>